<proteinExistence type="predicted"/>
<gene>
    <name evidence="3" type="ORF">MALV_06070</name>
</gene>
<sequence length="276" mass="29438">MPESDAFFTVDGDSYVPGPLAQGPWGSTVSGHIIGGLLGWAVEDAQADPALQPARLTVDLLRPTFMEPVHLRTTVQREGKRITVIDAEVLQRDTVVSRASAVFLRRGDRPEGTVWSAPVSMPPIPDDSHLPEIEMPFLLWAYGSGGSAGVLGGTSAEWEQGHAPKFAWVKEIRPLIVGRAMTPFTRLALAGDVTSALTHWGTGGLRYINADFTVSLSRRPDGDYIGLAAQSHHSGEGIASGAATLFDRHGPIGSSIAVALAQPADAFRPPRHIGLR</sequence>
<evidence type="ECO:0000313" key="3">
    <source>
        <dbReference type="EMBL" id="BBX25482.1"/>
    </source>
</evidence>
<feature type="domain" description="Acyl-CoA thioesterase-like C-terminal" evidence="2">
    <location>
        <begin position="155"/>
        <end position="256"/>
    </location>
</feature>
<dbReference type="EMBL" id="AP022565">
    <property type="protein sequence ID" value="BBX25482.1"/>
    <property type="molecule type" value="Genomic_DNA"/>
</dbReference>
<organism evidence="3 4">
    <name type="scientific">Mycolicibacterium alvei</name>
    <dbReference type="NCBI Taxonomy" id="67081"/>
    <lineage>
        <taxon>Bacteria</taxon>
        <taxon>Bacillati</taxon>
        <taxon>Actinomycetota</taxon>
        <taxon>Actinomycetes</taxon>
        <taxon>Mycobacteriales</taxon>
        <taxon>Mycobacteriaceae</taxon>
        <taxon>Mycolicibacterium</taxon>
    </lineage>
</organism>
<dbReference type="InterPro" id="IPR049450">
    <property type="entry name" value="ACOT8-like_C"/>
</dbReference>
<dbReference type="RefSeq" id="WP_163660983.1">
    <property type="nucleotide sequence ID" value="NZ_AP022565.1"/>
</dbReference>
<reference evidence="3 4" key="1">
    <citation type="journal article" date="2019" name="Emerg. Microbes Infect.">
        <title>Comprehensive subspecies identification of 175 nontuberculous mycobacteria species based on 7547 genomic profiles.</title>
        <authorList>
            <person name="Matsumoto Y."/>
            <person name="Kinjo T."/>
            <person name="Motooka D."/>
            <person name="Nabeya D."/>
            <person name="Jung N."/>
            <person name="Uechi K."/>
            <person name="Horii T."/>
            <person name="Iida T."/>
            <person name="Fujita J."/>
            <person name="Nakamura S."/>
        </authorList>
    </citation>
    <scope>NUCLEOTIDE SEQUENCE [LARGE SCALE GENOMIC DNA]</scope>
    <source>
        <strain evidence="3 4">JCM 12272</strain>
    </source>
</reference>
<dbReference type="InterPro" id="IPR042171">
    <property type="entry name" value="Acyl-CoA_hotdog"/>
</dbReference>
<dbReference type="Gene3D" id="2.40.160.210">
    <property type="entry name" value="Acyl-CoA thioesterase, double hotdog domain"/>
    <property type="match status" value="1"/>
</dbReference>
<accession>A0A6N4UPX2</accession>
<evidence type="ECO:0000259" key="1">
    <source>
        <dbReference type="Pfam" id="PF13622"/>
    </source>
</evidence>
<dbReference type="InterPro" id="IPR049449">
    <property type="entry name" value="TesB_ACOT8-like_N"/>
</dbReference>
<dbReference type="Proteomes" id="UP000466906">
    <property type="component" value="Chromosome"/>
</dbReference>
<keyword evidence="4" id="KW-1185">Reference proteome</keyword>
<dbReference type="AlphaFoldDB" id="A0A6N4UPX2"/>
<evidence type="ECO:0000313" key="4">
    <source>
        <dbReference type="Proteomes" id="UP000466906"/>
    </source>
</evidence>
<name>A0A6N4UPX2_9MYCO</name>
<evidence type="ECO:0008006" key="5">
    <source>
        <dbReference type="Google" id="ProtNLM"/>
    </source>
</evidence>
<dbReference type="Pfam" id="PF20789">
    <property type="entry name" value="4HBT_3C"/>
    <property type="match status" value="1"/>
</dbReference>
<dbReference type="Pfam" id="PF13622">
    <property type="entry name" value="4HBT_3"/>
    <property type="match status" value="1"/>
</dbReference>
<dbReference type="SUPFAM" id="SSF54637">
    <property type="entry name" value="Thioesterase/thiol ester dehydrase-isomerase"/>
    <property type="match status" value="2"/>
</dbReference>
<feature type="domain" description="Acyl-CoA thioesterase-like N-terminal HotDog" evidence="1">
    <location>
        <begin position="23"/>
        <end position="103"/>
    </location>
</feature>
<dbReference type="InterPro" id="IPR029069">
    <property type="entry name" value="HotDog_dom_sf"/>
</dbReference>
<evidence type="ECO:0000259" key="2">
    <source>
        <dbReference type="Pfam" id="PF20789"/>
    </source>
</evidence>
<dbReference type="KEGG" id="malv:MALV_06070"/>
<protein>
    <recommendedName>
        <fullName evidence="5">Thioesterase</fullName>
    </recommendedName>
</protein>